<keyword evidence="2" id="KW-0285">Flavoprotein</keyword>
<proteinExistence type="predicted"/>
<name>A0A167RS53_CALVF</name>
<dbReference type="GO" id="GO:0050661">
    <property type="term" value="F:NADP binding"/>
    <property type="evidence" value="ECO:0007669"/>
    <property type="project" value="InterPro"/>
</dbReference>
<gene>
    <name evidence="7" type="ORF">CALVIDRAFT_492806</name>
</gene>
<dbReference type="PANTHER" id="PTHR43303:SF4">
    <property type="entry name" value="NADPH DEHYDROGENASE C23G7.10C-RELATED"/>
    <property type="match status" value="1"/>
</dbReference>
<dbReference type="InterPro" id="IPR001155">
    <property type="entry name" value="OxRdtase_FMN_N"/>
</dbReference>
<dbReference type="EMBL" id="KV417267">
    <property type="protein sequence ID" value="KZP01216.1"/>
    <property type="molecule type" value="Genomic_DNA"/>
</dbReference>
<evidence type="ECO:0000313" key="8">
    <source>
        <dbReference type="Proteomes" id="UP000076738"/>
    </source>
</evidence>
<feature type="domain" description="NADH:flavin oxidoreductase/NADH oxidase N-terminal" evidence="6">
    <location>
        <begin position="49"/>
        <end position="408"/>
    </location>
</feature>
<evidence type="ECO:0000256" key="2">
    <source>
        <dbReference type="ARBA" id="ARBA00022630"/>
    </source>
</evidence>
<dbReference type="OrthoDB" id="72788at2759"/>
<dbReference type="AlphaFoldDB" id="A0A167RS53"/>
<comment type="cofactor">
    <cofactor evidence="1">
        <name>FMN</name>
        <dbReference type="ChEBI" id="CHEBI:58210"/>
    </cofactor>
</comment>
<evidence type="ECO:0000256" key="3">
    <source>
        <dbReference type="ARBA" id="ARBA00022643"/>
    </source>
</evidence>
<dbReference type="InterPro" id="IPR044152">
    <property type="entry name" value="YqjM-like"/>
</dbReference>
<evidence type="ECO:0000259" key="6">
    <source>
        <dbReference type="Pfam" id="PF00724"/>
    </source>
</evidence>
<dbReference type="Pfam" id="PF00724">
    <property type="entry name" value="Oxidored_FMN"/>
    <property type="match status" value="1"/>
</dbReference>
<dbReference type="PANTHER" id="PTHR43303">
    <property type="entry name" value="NADPH DEHYDROGENASE C23G7.10C-RELATED"/>
    <property type="match status" value="1"/>
</dbReference>
<dbReference type="STRING" id="1330018.A0A167RS53"/>
<dbReference type="SUPFAM" id="SSF51395">
    <property type="entry name" value="FMN-linked oxidoreductases"/>
    <property type="match status" value="1"/>
</dbReference>
<evidence type="ECO:0000313" key="7">
    <source>
        <dbReference type="EMBL" id="KZP01216.1"/>
    </source>
</evidence>
<dbReference type="Proteomes" id="UP000076738">
    <property type="component" value="Unassembled WGS sequence"/>
</dbReference>
<dbReference type="CDD" id="cd02932">
    <property type="entry name" value="OYE_YqiM_FMN"/>
    <property type="match status" value="1"/>
</dbReference>
<keyword evidence="5" id="KW-0560">Oxidoreductase</keyword>
<dbReference type="Gene3D" id="3.20.20.70">
    <property type="entry name" value="Aldolase class I"/>
    <property type="match status" value="1"/>
</dbReference>
<dbReference type="GO" id="GO:0010181">
    <property type="term" value="F:FMN binding"/>
    <property type="evidence" value="ECO:0007669"/>
    <property type="project" value="InterPro"/>
</dbReference>
<evidence type="ECO:0000256" key="5">
    <source>
        <dbReference type="ARBA" id="ARBA00023002"/>
    </source>
</evidence>
<organism evidence="7 8">
    <name type="scientific">Calocera viscosa (strain TUFC12733)</name>
    <dbReference type="NCBI Taxonomy" id="1330018"/>
    <lineage>
        <taxon>Eukaryota</taxon>
        <taxon>Fungi</taxon>
        <taxon>Dikarya</taxon>
        <taxon>Basidiomycota</taxon>
        <taxon>Agaricomycotina</taxon>
        <taxon>Dacrymycetes</taxon>
        <taxon>Dacrymycetales</taxon>
        <taxon>Dacrymycetaceae</taxon>
        <taxon>Calocera</taxon>
    </lineage>
</organism>
<protein>
    <submittedName>
        <fullName evidence="7">FMN-linked oxidoreductase</fullName>
    </submittedName>
</protein>
<dbReference type="InterPro" id="IPR013785">
    <property type="entry name" value="Aldolase_TIM"/>
</dbReference>
<keyword evidence="8" id="KW-1185">Reference proteome</keyword>
<accession>A0A167RS53</accession>
<sequence>MTTNGTQELLFVNPRAEGADQYFPANEPVQIGETFPASMYHQNEKLPILFQPLKIRSVEFKNRIWVAPMCMYSSDNGHATDFHLIHIGSMVLRGAGAIIIEATAVRPEGRIAPEDAGLWTDSQIEPLRRIVSFAHAHGTKIGIQLAHAGRKASTYAPWIQDKRDAKGTGKNSLAGAEENGWPDKVIGPSDILHDKGYAEPHPLAKEEIAEVVEAFAAATERCKKIGFDFIEVHGAHGYLIHSFCSLVSNTRTDEYGGSLENRIRMPLAVAKRVRQVWGNEKPLFYRVSATDWAAGPEKDEKTGEWLQWGIEQSTVLAQQLQKEAGVDLIDVSTGGVWKDAKISVFPGYQVPFAAHIKKALPNLLVGAVGHITNGKQAEQYLQDGSADVILLARELLRHVDFPLAAAEELGVVVKPASQYEMGWAKMMGARHPW</sequence>
<evidence type="ECO:0000256" key="4">
    <source>
        <dbReference type="ARBA" id="ARBA00022857"/>
    </source>
</evidence>
<keyword evidence="3" id="KW-0288">FMN</keyword>
<evidence type="ECO:0000256" key="1">
    <source>
        <dbReference type="ARBA" id="ARBA00001917"/>
    </source>
</evidence>
<keyword evidence="4" id="KW-0521">NADP</keyword>
<reference evidence="7 8" key="1">
    <citation type="journal article" date="2016" name="Mol. Biol. Evol.">
        <title>Comparative Genomics of Early-Diverging Mushroom-Forming Fungi Provides Insights into the Origins of Lignocellulose Decay Capabilities.</title>
        <authorList>
            <person name="Nagy L.G."/>
            <person name="Riley R."/>
            <person name="Tritt A."/>
            <person name="Adam C."/>
            <person name="Daum C."/>
            <person name="Floudas D."/>
            <person name="Sun H."/>
            <person name="Yadav J.S."/>
            <person name="Pangilinan J."/>
            <person name="Larsson K.H."/>
            <person name="Matsuura K."/>
            <person name="Barry K."/>
            <person name="Labutti K."/>
            <person name="Kuo R."/>
            <person name="Ohm R.A."/>
            <person name="Bhattacharya S.S."/>
            <person name="Shirouzu T."/>
            <person name="Yoshinaga Y."/>
            <person name="Martin F.M."/>
            <person name="Grigoriev I.V."/>
            <person name="Hibbett D.S."/>
        </authorList>
    </citation>
    <scope>NUCLEOTIDE SEQUENCE [LARGE SCALE GENOMIC DNA]</scope>
    <source>
        <strain evidence="7 8">TUFC12733</strain>
    </source>
</reference>
<dbReference type="GO" id="GO:0003959">
    <property type="term" value="F:NADPH dehydrogenase activity"/>
    <property type="evidence" value="ECO:0007669"/>
    <property type="project" value="InterPro"/>
</dbReference>